<dbReference type="HOGENOM" id="CLU_020879_0_1_1"/>
<dbReference type="PANTHER" id="PTHR47793:SF1">
    <property type="entry name" value="HISTONE DEACETYLASE COMPLEX SUBUNIT CTI6"/>
    <property type="match status" value="1"/>
</dbReference>
<dbReference type="EMBL" id="KB822720">
    <property type="protein sequence ID" value="ETN40197.1"/>
    <property type="molecule type" value="Genomic_DNA"/>
</dbReference>
<evidence type="ECO:0000256" key="3">
    <source>
        <dbReference type="ARBA" id="ARBA00022833"/>
    </source>
</evidence>
<dbReference type="InterPro" id="IPR019786">
    <property type="entry name" value="Zinc_finger_PHD-type_CS"/>
</dbReference>
<evidence type="ECO:0000256" key="1">
    <source>
        <dbReference type="ARBA" id="ARBA00022723"/>
    </source>
</evidence>
<feature type="compositionally biased region" description="Basic and acidic residues" evidence="4">
    <location>
        <begin position="317"/>
        <end position="329"/>
    </location>
</feature>
<keyword evidence="3" id="KW-0862">Zinc</keyword>
<proteinExistence type="predicted"/>
<gene>
    <name evidence="6" type="ORF">HMPREF1541_04473</name>
</gene>
<evidence type="ECO:0000259" key="5">
    <source>
        <dbReference type="SMART" id="SM00249"/>
    </source>
</evidence>
<dbReference type="OrthoDB" id="418595at2759"/>
<feature type="compositionally biased region" description="Basic and acidic residues" evidence="4">
    <location>
        <begin position="262"/>
        <end position="272"/>
    </location>
</feature>
<organism evidence="6 7">
    <name type="scientific">Cyphellophora europaea (strain CBS 101466)</name>
    <name type="common">Phialophora europaea</name>
    <dbReference type="NCBI Taxonomy" id="1220924"/>
    <lineage>
        <taxon>Eukaryota</taxon>
        <taxon>Fungi</taxon>
        <taxon>Dikarya</taxon>
        <taxon>Ascomycota</taxon>
        <taxon>Pezizomycotina</taxon>
        <taxon>Eurotiomycetes</taxon>
        <taxon>Chaetothyriomycetidae</taxon>
        <taxon>Chaetothyriales</taxon>
        <taxon>Cyphellophoraceae</taxon>
        <taxon>Cyphellophora</taxon>
    </lineage>
</organism>
<accession>W2RUS2</accession>
<evidence type="ECO:0000256" key="2">
    <source>
        <dbReference type="ARBA" id="ARBA00022771"/>
    </source>
</evidence>
<reference evidence="6 7" key="1">
    <citation type="submission" date="2013-03" db="EMBL/GenBank/DDBJ databases">
        <title>The Genome Sequence of Phialophora europaea CBS 101466.</title>
        <authorList>
            <consortium name="The Broad Institute Genomics Platform"/>
            <person name="Cuomo C."/>
            <person name="de Hoog S."/>
            <person name="Gorbushina A."/>
            <person name="Walker B."/>
            <person name="Young S.K."/>
            <person name="Zeng Q."/>
            <person name="Gargeya S."/>
            <person name="Fitzgerald M."/>
            <person name="Haas B."/>
            <person name="Abouelleil A."/>
            <person name="Allen A.W."/>
            <person name="Alvarado L."/>
            <person name="Arachchi H.M."/>
            <person name="Berlin A.M."/>
            <person name="Chapman S.B."/>
            <person name="Gainer-Dewar J."/>
            <person name="Goldberg J."/>
            <person name="Griggs A."/>
            <person name="Gujja S."/>
            <person name="Hansen M."/>
            <person name="Howarth C."/>
            <person name="Imamovic A."/>
            <person name="Ireland A."/>
            <person name="Larimer J."/>
            <person name="McCowan C."/>
            <person name="Murphy C."/>
            <person name="Pearson M."/>
            <person name="Poon T.W."/>
            <person name="Priest M."/>
            <person name="Roberts A."/>
            <person name="Saif S."/>
            <person name="Shea T."/>
            <person name="Sisk P."/>
            <person name="Sykes S."/>
            <person name="Wortman J."/>
            <person name="Nusbaum C."/>
            <person name="Birren B."/>
        </authorList>
    </citation>
    <scope>NUCLEOTIDE SEQUENCE [LARGE SCALE GENOMIC DNA]</scope>
    <source>
        <strain evidence="6 7">CBS 101466</strain>
    </source>
</reference>
<evidence type="ECO:0000313" key="6">
    <source>
        <dbReference type="EMBL" id="ETN40197.1"/>
    </source>
</evidence>
<dbReference type="GeneID" id="19971812"/>
<feature type="compositionally biased region" description="Basic residues" evidence="4">
    <location>
        <begin position="411"/>
        <end position="422"/>
    </location>
</feature>
<feature type="compositionally biased region" description="Polar residues" evidence="4">
    <location>
        <begin position="25"/>
        <end position="39"/>
    </location>
</feature>
<feature type="region of interest" description="Disordered" evidence="4">
    <location>
        <begin position="1"/>
        <end position="96"/>
    </location>
</feature>
<dbReference type="Gene3D" id="3.30.40.10">
    <property type="entry name" value="Zinc/RING finger domain, C3HC4 (zinc finger)"/>
    <property type="match status" value="1"/>
</dbReference>
<feature type="compositionally biased region" description="Basic and acidic residues" evidence="4">
    <location>
        <begin position="338"/>
        <end position="361"/>
    </location>
</feature>
<dbReference type="FunCoup" id="W2RUS2">
    <property type="interactions" value="106"/>
</dbReference>
<keyword evidence="1" id="KW-0479">Metal-binding</keyword>
<dbReference type="InParanoid" id="W2RUS2"/>
<feature type="region of interest" description="Disordered" evidence="4">
    <location>
        <begin position="182"/>
        <end position="482"/>
    </location>
</feature>
<dbReference type="STRING" id="1220924.W2RUS2"/>
<dbReference type="GO" id="GO:0008270">
    <property type="term" value="F:zinc ion binding"/>
    <property type="evidence" value="ECO:0007669"/>
    <property type="project" value="UniProtKB-KW"/>
</dbReference>
<dbReference type="PANTHER" id="PTHR47793">
    <property type="entry name" value="HISTONE DEACETYLASE COMPLEX SUBUNIT CTI6"/>
    <property type="match status" value="1"/>
</dbReference>
<feature type="compositionally biased region" description="Basic and acidic residues" evidence="4">
    <location>
        <begin position="242"/>
        <end position="252"/>
    </location>
</feature>
<dbReference type="PROSITE" id="PS01359">
    <property type="entry name" value="ZF_PHD_1"/>
    <property type="match status" value="1"/>
</dbReference>
<dbReference type="VEuPathDB" id="FungiDB:HMPREF1541_04473"/>
<feature type="compositionally biased region" description="Gly residues" evidence="4">
    <location>
        <begin position="511"/>
        <end position="521"/>
    </location>
</feature>
<dbReference type="GO" id="GO:0070210">
    <property type="term" value="C:Rpd3L-Expanded complex"/>
    <property type="evidence" value="ECO:0007669"/>
    <property type="project" value="TreeGrafter"/>
</dbReference>
<sequence length="612" mass="65743">MSPRRSSRARSSAIPQAPSQAGSSNSSTYAKNTRTAQRSESIEDSATLDGDASTEPMAPRRSRRNGAEDSRDPSQIAKQEPGLESMQDPLEDDPEEVTRCICGSSEYPGPTPSVVAAGKTSSVDPFNKDIGDFFVQCDKCLVWQHGGCMGFHDEANLPEEYYCELCKPKLHKIEITTHGKRSHYLPNQQPQPQPQPEKPQSSRSSSLSSGDPSKKESKNAMSESTRRRATMNSRGAYDEDEALRRAIEESNRELGVGTLGKRAREDGDESKPAMKRQRTGSVSSESRHSASPPATDDGSTKAGVRSKQSLRGLAAKNSKEREARDKAKEQQAAARAEAASKRNARSERRRGEGRSQIEADKLGALVLTTDIDSPPPSPSVSPSKALGAALQRRKDKAETPPASSRPAPKPKNSRNRGGRRVGRNQYTRDRDFNGMLDSGTPMGDMSEHNGNANGRNSPGHYNINGESGRSSKAKTHPARTSLNEMKRRVAAILEFVGQMQTQSSRHLAANKGGGRAGGGADQSGSGSSSEKGTPAAAAATAAAGVASLVKAVQAATEDVAEAEALDEDGDAAKGKLRFRDDGEFRDMGSTEMMEALTRELIAWQKVFGVYSK</sequence>
<evidence type="ECO:0000256" key="4">
    <source>
        <dbReference type="SAM" id="MobiDB-lite"/>
    </source>
</evidence>
<dbReference type="RefSeq" id="XP_008717040.1">
    <property type="nucleotide sequence ID" value="XM_008718818.1"/>
</dbReference>
<dbReference type="InterPro" id="IPR011011">
    <property type="entry name" value="Znf_FYVE_PHD"/>
</dbReference>
<dbReference type="Pfam" id="PF20826">
    <property type="entry name" value="PHD_5"/>
    <property type="match status" value="1"/>
</dbReference>
<dbReference type="InterPro" id="IPR013083">
    <property type="entry name" value="Znf_RING/FYVE/PHD"/>
</dbReference>
<dbReference type="GO" id="GO:0061186">
    <property type="term" value="P:negative regulation of silent mating-type cassette heterochromatin formation"/>
    <property type="evidence" value="ECO:0007669"/>
    <property type="project" value="TreeGrafter"/>
</dbReference>
<feature type="compositionally biased region" description="Low complexity" evidence="4">
    <location>
        <begin position="522"/>
        <end position="540"/>
    </location>
</feature>
<dbReference type="InterPro" id="IPR053051">
    <property type="entry name" value="HDAC_complex_subunit"/>
</dbReference>
<feature type="domain" description="Zinc finger PHD-type" evidence="5">
    <location>
        <begin position="99"/>
        <end position="167"/>
    </location>
</feature>
<keyword evidence="7" id="KW-1185">Reference proteome</keyword>
<feature type="compositionally biased region" description="Low complexity" evidence="4">
    <location>
        <begin position="198"/>
        <end position="211"/>
    </location>
</feature>
<dbReference type="GO" id="GO:0033698">
    <property type="term" value="C:Rpd3L complex"/>
    <property type="evidence" value="ECO:0007669"/>
    <property type="project" value="TreeGrafter"/>
</dbReference>
<dbReference type="Proteomes" id="UP000030752">
    <property type="component" value="Unassembled WGS sequence"/>
</dbReference>
<keyword evidence="2" id="KW-0863">Zinc-finger</keyword>
<dbReference type="AlphaFoldDB" id="W2RUS2"/>
<dbReference type="GO" id="GO:0061188">
    <property type="term" value="P:negative regulation of rDNA heterochromatin formation"/>
    <property type="evidence" value="ECO:0007669"/>
    <property type="project" value="TreeGrafter"/>
</dbReference>
<protein>
    <recommendedName>
        <fullName evidence="5">Zinc finger PHD-type domain-containing protein</fullName>
    </recommendedName>
</protein>
<evidence type="ECO:0000313" key="7">
    <source>
        <dbReference type="Proteomes" id="UP000030752"/>
    </source>
</evidence>
<dbReference type="eggNOG" id="KOG1634">
    <property type="taxonomic scope" value="Eukaryota"/>
</dbReference>
<name>W2RUS2_CYPE1</name>
<feature type="compositionally biased region" description="Low complexity" evidence="4">
    <location>
        <begin position="9"/>
        <end position="24"/>
    </location>
</feature>
<dbReference type="InterPro" id="IPR001965">
    <property type="entry name" value="Znf_PHD"/>
</dbReference>
<dbReference type="SUPFAM" id="SSF57903">
    <property type="entry name" value="FYVE/PHD zinc finger"/>
    <property type="match status" value="1"/>
</dbReference>
<dbReference type="SMART" id="SM00249">
    <property type="entry name" value="PHD"/>
    <property type="match status" value="1"/>
</dbReference>
<feature type="region of interest" description="Disordered" evidence="4">
    <location>
        <begin position="501"/>
        <end position="540"/>
    </location>
</feature>